<organism evidence="9 10">
    <name type="scientific">Enhygromyxa salina</name>
    <dbReference type="NCBI Taxonomy" id="215803"/>
    <lineage>
        <taxon>Bacteria</taxon>
        <taxon>Pseudomonadati</taxon>
        <taxon>Myxococcota</taxon>
        <taxon>Polyangia</taxon>
        <taxon>Nannocystales</taxon>
        <taxon>Nannocystaceae</taxon>
        <taxon>Enhygromyxa</taxon>
    </lineage>
</organism>
<evidence type="ECO:0000259" key="8">
    <source>
        <dbReference type="PROSITE" id="PS51352"/>
    </source>
</evidence>
<evidence type="ECO:0000256" key="6">
    <source>
        <dbReference type="SAM" id="MobiDB-lite"/>
    </source>
</evidence>
<name>A0A2S9YJ18_9BACT</name>
<dbReference type="PANTHER" id="PTHR13887">
    <property type="entry name" value="GLUTATHIONE S-TRANSFERASE KAPPA"/>
    <property type="match status" value="1"/>
</dbReference>
<feature type="domain" description="Thioredoxin" evidence="8">
    <location>
        <begin position="128"/>
        <end position="320"/>
    </location>
</feature>
<evidence type="ECO:0000256" key="3">
    <source>
        <dbReference type="ARBA" id="ARBA00023002"/>
    </source>
</evidence>
<gene>
    <name evidence="9" type="primary">bdbD_2</name>
    <name evidence="9" type="ORF">ENSA5_04340</name>
</gene>
<dbReference type="GO" id="GO:0016491">
    <property type="term" value="F:oxidoreductase activity"/>
    <property type="evidence" value="ECO:0007669"/>
    <property type="project" value="UniProtKB-KW"/>
</dbReference>
<dbReference type="AlphaFoldDB" id="A0A2S9YJ18"/>
<evidence type="ECO:0000313" key="9">
    <source>
        <dbReference type="EMBL" id="PRQ05071.1"/>
    </source>
</evidence>
<dbReference type="Proteomes" id="UP000237968">
    <property type="component" value="Unassembled WGS sequence"/>
</dbReference>
<dbReference type="InterPro" id="IPR013766">
    <property type="entry name" value="Thioredoxin_domain"/>
</dbReference>
<evidence type="ECO:0000313" key="10">
    <source>
        <dbReference type="Proteomes" id="UP000237968"/>
    </source>
</evidence>
<evidence type="ECO:0000256" key="2">
    <source>
        <dbReference type="ARBA" id="ARBA00022729"/>
    </source>
</evidence>
<feature type="chain" id="PRO_5015473407" evidence="7">
    <location>
        <begin position="27"/>
        <end position="321"/>
    </location>
</feature>
<evidence type="ECO:0000256" key="7">
    <source>
        <dbReference type="SAM" id="SignalP"/>
    </source>
</evidence>
<proteinExistence type="inferred from homology"/>
<feature type="region of interest" description="Disordered" evidence="6">
    <location>
        <begin position="33"/>
        <end position="63"/>
    </location>
</feature>
<accession>A0A2S9YJ18</accession>
<dbReference type="InterPro" id="IPR036249">
    <property type="entry name" value="Thioredoxin-like_sf"/>
</dbReference>
<dbReference type="PROSITE" id="PS51352">
    <property type="entry name" value="THIOREDOXIN_2"/>
    <property type="match status" value="1"/>
</dbReference>
<comment type="caution">
    <text evidence="9">The sequence shown here is derived from an EMBL/GenBank/DDBJ whole genome shotgun (WGS) entry which is preliminary data.</text>
</comment>
<sequence>MRCIRELLNRASVALTLILLTVVATTACTACTPPGPDQPEASGTNNSEAARPKRERQELPPPAESQMIREAKGVDLSQLSETQQATFVTLINTEQSACDKPHSLATSLRDDPECRNSMLVAQLIADRLASGATPSDIKLDIDAVVRALTPYEIPTEGRPTYGNERAPVAVVVFADFECPHCKMEAPVLRKAVQQYRGQARLVFMHFPLRMHARAQVAALAAEAAHQQGKFWEMHDLIFDHQSQLEDEDLERYAKQIQGLDLTKWKADFAAKSSELAVAKDRALGENLDIQGTPAVYVNGRHVTPLLWGGSLEAWIDDALRR</sequence>
<keyword evidence="3" id="KW-0560">Oxidoreductase</keyword>
<dbReference type="Gene3D" id="3.40.30.10">
    <property type="entry name" value="Glutaredoxin"/>
    <property type="match status" value="1"/>
</dbReference>
<dbReference type="OrthoDB" id="9784686at2"/>
<keyword evidence="2 7" id="KW-0732">Signal</keyword>
<evidence type="ECO:0000256" key="4">
    <source>
        <dbReference type="ARBA" id="ARBA00023157"/>
    </source>
</evidence>
<comment type="similarity">
    <text evidence="1">Belongs to the thioredoxin family. DsbA subfamily.</text>
</comment>
<keyword evidence="5" id="KW-0676">Redox-active center</keyword>
<evidence type="ECO:0000256" key="1">
    <source>
        <dbReference type="ARBA" id="ARBA00005791"/>
    </source>
</evidence>
<feature type="signal peptide" evidence="7">
    <location>
        <begin position="1"/>
        <end position="26"/>
    </location>
</feature>
<dbReference type="SUPFAM" id="SSF52833">
    <property type="entry name" value="Thioredoxin-like"/>
    <property type="match status" value="1"/>
</dbReference>
<reference evidence="9 10" key="1">
    <citation type="submission" date="2018-03" db="EMBL/GenBank/DDBJ databases">
        <title>Draft Genome Sequences of the Obligatory Marine Myxobacteria Enhygromyxa salina SWB005.</title>
        <authorList>
            <person name="Poehlein A."/>
            <person name="Moghaddam J.A."/>
            <person name="Harms H."/>
            <person name="Alanjari M."/>
            <person name="Koenig G.M."/>
            <person name="Daniel R."/>
            <person name="Schaeberle T.F."/>
        </authorList>
    </citation>
    <scope>NUCLEOTIDE SEQUENCE [LARGE SCALE GENOMIC DNA]</scope>
    <source>
        <strain evidence="9 10">SWB005</strain>
    </source>
</reference>
<dbReference type="Pfam" id="PF13462">
    <property type="entry name" value="Thioredoxin_4"/>
    <property type="match status" value="1"/>
</dbReference>
<evidence type="ECO:0000256" key="5">
    <source>
        <dbReference type="ARBA" id="ARBA00023284"/>
    </source>
</evidence>
<dbReference type="EMBL" id="PVNK01000019">
    <property type="protein sequence ID" value="PRQ05071.1"/>
    <property type="molecule type" value="Genomic_DNA"/>
</dbReference>
<dbReference type="PANTHER" id="PTHR13887:SF14">
    <property type="entry name" value="DISULFIDE BOND FORMATION PROTEIN D"/>
    <property type="match status" value="1"/>
</dbReference>
<dbReference type="RefSeq" id="WP_106389903.1">
    <property type="nucleotide sequence ID" value="NZ_PVNK01000019.1"/>
</dbReference>
<dbReference type="PROSITE" id="PS51257">
    <property type="entry name" value="PROKAR_LIPOPROTEIN"/>
    <property type="match status" value="1"/>
</dbReference>
<protein>
    <submittedName>
        <fullName evidence="9">Disulfide bond formation protein D</fullName>
    </submittedName>
</protein>
<keyword evidence="10" id="KW-1185">Reference proteome</keyword>
<keyword evidence="4" id="KW-1015">Disulfide bond</keyword>
<dbReference type="InterPro" id="IPR012336">
    <property type="entry name" value="Thioredoxin-like_fold"/>
</dbReference>